<feature type="chain" id="PRO_5004507800" description="CFEM domain-containing protein" evidence="12">
    <location>
        <begin position="19"/>
        <end position="246"/>
    </location>
</feature>
<evidence type="ECO:0000256" key="12">
    <source>
        <dbReference type="SAM" id="SignalP"/>
    </source>
</evidence>
<proteinExistence type="inferred from homology"/>
<feature type="binding site" description="axial binding residue" evidence="9">
    <location>
        <position position="65"/>
    </location>
    <ligand>
        <name>heme</name>
        <dbReference type="ChEBI" id="CHEBI:30413"/>
    </ligand>
    <ligandPart>
        <name>Fe</name>
        <dbReference type="ChEBI" id="CHEBI:18248"/>
    </ligandPart>
</feature>
<gene>
    <name evidence="14" type="ORF">GLAREA_03414</name>
</gene>
<dbReference type="OMA" id="ALQCGCQ"/>
<feature type="domain" description="CFEM" evidence="13">
    <location>
        <begin position="15"/>
        <end position="147"/>
    </location>
</feature>
<evidence type="ECO:0000256" key="3">
    <source>
        <dbReference type="ARBA" id="ARBA00010031"/>
    </source>
</evidence>
<keyword evidence="11" id="KW-1133">Transmembrane helix</keyword>
<dbReference type="Proteomes" id="UP000016922">
    <property type="component" value="Unassembled WGS sequence"/>
</dbReference>
<feature type="region of interest" description="Disordered" evidence="10">
    <location>
        <begin position="141"/>
        <end position="192"/>
    </location>
</feature>
<keyword evidence="5" id="KW-0336">GPI-anchor</keyword>
<dbReference type="GO" id="GO:0046872">
    <property type="term" value="F:metal ion binding"/>
    <property type="evidence" value="ECO:0007669"/>
    <property type="project" value="UniProtKB-UniRule"/>
</dbReference>
<evidence type="ECO:0000259" key="13">
    <source>
        <dbReference type="PROSITE" id="PS52012"/>
    </source>
</evidence>
<keyword evidence="5" id="KW-0325">Glycoprotein</keyword>
<name>S3CVK7_GLAL2</name>
<feature type="compositionally biased region" description="Polar residues" evidence="10">
    <location>
        <begin position="146"/>
        <end position="164"/>
    </location>
</feature>
<keyword evidence="7" id="KW-1015">Disulfide bond</keyword>
<feature type="signal peptide" evidence="12">
    <location>
        <begin position="1"/>
        <end position="18"/>
    </location>
</feature>
<keyword evidence="4" id="KW-0964">Secreted</keyword>
<dbReference type="RefSeq" id="XP_008081858.1">
    <property type="nucleotide sequence ID" value="XM_008083667.1"/>
</dbReference>
<feature type="compositionally biased region" description="Low complexity" evidence="10">
    <location>
        <begin position="173"/>
        <end position="187"/>
    </location>
</feature>
<evidence type="ECO:0000256" key="6">
    <source>
        <dbReference type="ARBA" id="ARBA00022729"/>
    </source>
</evidence>
<organism evidence="14 15">
    <name type="scientific">Glarea lozoyensis (strain ATCC 20868 / MF5171)</name>
    <dbReference type="NCBI Taxonomy" id="1116229"/>
    <lineage>
        <taxon>Eukaryota</taxon>
        <taxon>Fungi</taxon>
        <taxon>Dikarya</taxon>
        <taxon>Ascomycota</taxon>
        <taxon>Pezizomycotina</taxon>
        <taxon>Leotiomycetes</taxon>
        <taxon>Helotiales</taxon>
        <taxon>Helotiaceae</taxon>
        <taxon>Glarea</taxon>
    </lineage>
</organism>
<dbReference type="HOGENOM" id="CLU_088292_0_0_1"/>
<evidence type="ECO:0000256" key="5">
    <source>
        <dbReference type="ARBA" id="ARBA00022622"/>
    </source>
</evidence>
<dbReference type="PROSITE" id="PS52012">
    <property type="entry name" value="CFEM"/>
    <property type="match status" value="1"/>
</dbReference>
<evidence type="ECO:0000256" key="9">
    <source>
        <dbReference type="PROSITE-ProRule" id="PRU01356"/>
    </source>
</evidence>
<evidence type="ECO:0000256" key="7">
    <source>
        <dbReference type="ARBA" id="ARBA00023157"/>
    </source>
</evidence>
<evidence type="ECO:0000256" key="4">
    <source>
        <dbReference type="ARBA" id="ARBA00022525"/>
    </source>
</evidence>
<feature type="transmembrane region" description="Helical" evidence="11">
    <location>
        <begin position="199"/>
        <end position="221"/>
    </location>
</feature>
<evidence type="ECO:0000256" key="2">
    <source>
        <dbReference type="ARBA" id="ARBA00004613"/>
    </source>
</evidence>
<keyword evidence="15" id="KW-1185">Reference proteome</keyword>
<dbReference type="KEGG" id="glz:GLAREA_03414"/>
<evidence type="ECO:0000313" key="15">
    <source>
        <dbReference type="Proteomes" id="UP000016922"/>
    </source>
</evidence>
<protein>
    <recommendedName>
        <fullName evidence="13">CFEM domain-containing protein</fullName>
    </recommendedName>
</protein>
<evidence type="ECO:0000313" key="14">
    <source>
        <dbReference type="EMBL" id="EPE30447.1"/>
    </source>
</evidence>
<keyword evidence="9" id="KW-0479">Metal-binding</keyword>
<evidence type="ECO:0000256" key="11">
    <source>
        <dbReference type="SAM" id="Phobius"/>
    </source>
</evidence>
<evidence type="ECO:0000256" key="1">
    <source>
        <dbReference type="ARBA" id="ARBA00004589"/>
    </source>
</evidence>
<keyword evidence="8" id="KW-0449">Lipoprotein</keyword>
<dbReference type="OrthoDB" id="5421290at2759"/>
<keyword evidence="9" id="KW-0349">Heme</keyword>
<dbReference type="GO" id="GO:0005576">
    <property type="term" value="C:extracellular region"/>
    <property type="evidence" value="ECO:0007669"/>
    <property type="project" value="UniProtKB-SubCell"/>
</dbReference>
<dbReference type="STRING" id="1116229.S3CVK7"/>
<dbReference type="GeneID" id="19462469"/>
<keyword evidence="11" id="KW-0472">Membrane</keyword>
<evidence type="ECO:0000256" key="8">
    <source>
        <dbReference type="ARBA" id="ARBA00023288"/>
    </source>
</evidence>
<keyword evidence="6 12" id="KW-0732">Signal</keyword>
<dbReference type="EMBL" id="KE145363">
    <property type="protein sequence ID" value="EPE30447.1"/>
    <property type="molecule type" value="Genomic_DNA"/>
</dbReference>
<comment type="similarity">
    <text evidence="3">Belongs to the RBT5 family.</text>
</comment>
<dbReference type="eggNOG" id="ENOG502STAA">
    <property type="taxonomic scope" value="Eukaryota"/>
</dbReference>
<keyword evidence="9" id="KW-0408">Iron</keyword>
<dbReference type="AlphaFoldDB" id="S3CVK7"/>
<comment type="caution">
    <text evidence="9">Lacks conserved residue(s) required for the propagation of feature annotation.</text>
</comment>
<accession>S3CVK7</accession>
<dbReference type="InterPro" id="IPR008427">
    <property type="entry name" value="Extracellular_membr_CFEM_dom"/>
</dbReference>
<comment type="subcellular location">
    <subcellularLocation>
        <location evidence="1">Membrane</location>
        <topology evidence="1">Lipid-anchor</topology>
        <topology evidence="1">GPI-anchor</topology>
    </subcellularLocation>
    <subcellularLocation>
        <location evidence="2">Secreted</location>
    </subcellularLocation>
</comment>
<reference evidence="14 15" key="1">
    <citation type="journal article" date="2013" name="BMC Genomics">
        <title>Genomics-driven discovery of the pneumocandin biosynthetic gene cluster in the fungus Glarea lozoyensis.</title>
        <authorList>
            <person name="Chen L."/>
            <person name="Yue Q."/>
            <person name="Zhang X."/>
            <person name="Xiang M."/>
            <person name="Wang C."/>
            <person name="Li S."/>
            <person name="Che Y."/>
            <person name="Ortiz-Lopez F.J."/>
            <person name="Bills G.F."/>
            <person name="Liu X."/>
            <person name="An Z."/>
        </authorList>
    </citation>
    <scope>NUCLEOTIDE SEQUENCE [LARGE SCALE GENOMIC DNA]</scope>
    <source>
        <strain evidence="15">ATCC 20868 / MF5171</strain>
    </source>
</reference>
<keyword evidence="11" id="KW-0812">Transmembrane</keyword>
<dbReference type="GO" id="GO:0098552">
    <property type="term" value="C:side of membrane"/>
    <property type="evidence" value="ECO:0007669"/>
    <property type="project" value="UniProtKB-KW"/>
</dbReference>
<sequence>MYEALLVLLSVYLHPSFAATTTLGPQGSVSIWAAPAYSTIRPCAAGCLWYNGGLWTCGLNSGYYDLAQELQCSCSAKNLCYCGKDNAAPASSYISSCVSSKCSNFPSEVTGALALYDGYCATANVEVASAVATSKATTTGGASVVSVPTTSPDALPSTNNPPNTGSGGAVVQATPTSTPSPNSSPATTEEKKGLSQSDIIALAVGLGVGVPSLLLALATFLGMRKKKENRRVAAQEALFVPVGVRY</sequence>
<evidence type="ECO:0000256" key="10">
    <source>
        <dbReference type="SAM" id="MobiDB-lite"/>
    </source>
</evidence>